<dbReference type="Gene3D" id="1.20.1560.10">
    <property type="entry name" value="ABC transporter type 1, transmembrane domain"/>
    <property type="match status" value="1"/>
</dbReference>
<feature type="transmembrane region" description="Helical" evidence="9">
    <location>
        <begin position="283"/>
        <end position="305"/>
    </location>
</feature>
<comment type="function">
    <text evidence="7">Part of an ABC transporter complex. Transmembrane domains (TMD) form a pore in the inner membrane and the ATP-binding domain (NBD) is responsible for energy generation.</text>
</comment>
<dbReference type="InterPro" id="IPR027417">
    <property type="entry name" value="P-loop_NTPase"/>
</dbReference>
<evidence type="ECO:0000259" key="10">
    <source>
        <dbReference type="PROSITE" id="PS50893"/>
    </source>
</evidence>
<dbReference type="AlphaFoldDB" id="A0A7W9E7P2"/>
<dbReference type="InterPro" id="IPR003593">
    <property type="entry name" value="AAA+_ATPase"/>
</dbReference>
<accession>A0A7W9E7P2</accession>
<dbReference type="Gene3D" id="3.40.50.300">
    <property type="entry name" value="P-loop containing nucleotide triphosphate hydrolases"/>
    <property type="match status" value="1"/>
</dbReference>
<dbReference type="GO" id="GO:0016887">
    <property type="term" value="F:ATP hydrolysis activity"/>
    <property type="evidence" value="ECO:0007669"/>
    <property type="project" value="InterPro"/>
</dbReference>
<keyword evidence="5 9" id="KW-1133">Transmembrane helix</keyword>
<comment type="subcellular location">
    <subcellularLocation>
        <location evidence="1">Cell membrane</location>
        <topology evidence="1">Multi-pass membrane protein</topology>
    </subcellularLocation>
</comment>
<dbReference type="GO" id="GO:0005886">
    <property type="term" value="C:plasma membrane"/>
    <property type="evidence" value="ECO:0007669"/>
    <property type="project" value="UniProtKB-SubCell"/>
</dbReference>
<dbReference type="NCBIfam" id="TIGR02204">
    <property type="entry name" value="MsbA_rel"/>
    <property type="match status" value="1"/>
</dbReference>
<dbReference type="FunFam" id="3.40.50.300:FF:000218">
    <property type="entry name" value="Multidrug ABC transporter ATP-binding protein"/>
    <property type="match status" value="1"/>
</dbReference>
<evidence type="ECO:0000256" key="3">
    <source>
        <dbReference type="ARBA" id="ARBA00022741"/>
    </source>
</evidence>
<name>A0A7W9E7P2_9CAUL</name>
<gene>
    <name evidence="12" type="ORF">FHS65_001950</name>
</gene>
<evidence type="ECO:0000259" key="11">
    <source>
        <dbReference type="PROSITE" id="PS50929"/>
    </source>
</evidence>
<dbReference type="Proteomes" id="UP000548978">
    <property type="component" value="Unassembled WGS sequence"/>
</dbReference>
<dbReference type="PROSITE" id="PS50929">
    <property type="entry name" value="ABC_TM1F"/>
    <property type="match status" value="1"/>
</dbReference>
<keyword evidence="4 12" id="KW-0067">ATP-binding</keyword>
<dbReference type="InterPro" id="IPR003439">
    <property type="entry name" value="ABC_transporter-like_ATP-bd"/>
</dbReference>
<keyword evidence="6 9" id="KW-0472">Membrane</keyword>
<organism evidence="12 13">
    <name type="scientific">Brevundimonas halotolerans</name>
    <dbReference type="NCBI Taxonomy" id="69670"/>
    <lineage>
        <taxon>Bacteria</taxon>
        <taxon>Pseudomonadati</taxon>
        <taxon>Pseudomonadota</taxon>
        <taxon>Alphaproteobacteria</taxon>
        <taxon>Caulobacterales</taxon>
        <taxon>Caulobacteraceae</taxon>
        <taxon>Brevundimonas</taxon>
    </lineage>
</organism>
<keyword evidence="13" id="KW-1185">Reference proteome</keyword>
<dbReference type="CDD" id="cd18575">
    <property type="entry name" value="ABC_6TM_bac_exporter_ABCB8_10_like"/>
    <property type="match status" value="1"/>
</dbReference>
<dbReference type="GO" id="GO:0015421">
    <property type="term" value="F:ABC-type oligopeptide transporter activity"/>
    <property type="evidence" value="ECO:0007669"/>
    <property type="project" value="TreeGrafter"/>
</dbReference>
<dbReference type="RefSeq" id="WP_123288377.1">
    <property type="nucleotide sequence ID" value="NZ_JACIJB010000008.1"/>
</dbReference>
<keyword evidence="3" id="KW-0547">Nucleotide-binding</keyword>
<dbReference type="CDD" id="cd03249">
    <property type="entry name" value="ABC_MTABC3_MDL1_MDL2"/>
    <property type="match status" value="1"/>
</dbReference>
<evidence type="ECO:0000256" key="9">
    <source>
        <dbReference type="SAM" id="Phobius"/>
    </source>
</evidence>
<dbReference type="InterPro" id="IPR017871">
    <property type="entry name" value="ABC_transporter-like_CS"/>
</dbReference>
<evidence type="ECO:0000256" key="4">
    <source>
        <dbReference type="ARBA" id="ARBA00022840"/>
    </source>
</evidence>
<dbReference type="SUPFAM" id="SSF52540">
    <property type="entry name" value="P-loop containing nucleoside triphosphate hydrolases"/>
    <property type="match status" value="1"/>
</dbReference>
<dbReference type="OrthoDB" id="5288404at2"/>
<dbReference type="SMART" id="SM00382">
    <property type="entry name" value="AAA"/>
    <property type="match status" value="1"/>
</dbReference>
<dbReference type="PROSITE" id="PS00211">
    <property type="entry name" value="ABC_TRANSPORTER_1"/>
    <property type="match status" value="1"/>
</dbReference>
<dbReference type="GO" id="GO:0005524">
    <property type="term" value="F:ATP binding"/>
    <property type="evidence" value="ECO:0007669"/>
    <property type="project" value="UniProtKB-KW"/>
</dbReference>
<evidence type="ECO:0000313" key="13">
    <source>
        <dbReference type="Proteomes" id="UP000548978"/>
    </source>
</evidence>
<evidence type="ECO:0000256" key="8">
    <source>
        <dbReference type="SAM" id="MobiDB-lite"/>
    </source>
</evidence>
<feature type="transmembrane region" description="Helical" evidence="9">
    <location>
        <begin position="60"/>
        <end position="80"/>
    </location>
</feature>
<dbReference type="InterPro" id="IPR039421">
    <property type="entry name" value="Type_1_exporter"/>
</dbReference>
<dbReference type="EMBL" id="JACIJB010000008">
    <property type="protein sequence ID" value="MBB5661191.1"/>
    <property type="molecule type" value="Genomic_DNA"/>
</dbReference>
<feature type="region of interest" description="Disordered" evidence="8">
    <location>
        <begin position="1"/>
        <end position="39"/>
    </location>
</feature>
<evidence type="ECO:0000256" key="6">
    <source>
        <dbReference type="ARBA" id="ARBA00023136"/>
    </source>
</evidence>
<protein>
    <submittedName>
        <fullName evidence="12">ATP-binding cassette subfamily B protein</fullName>
    </submittedName>
</protein>
<dbReference type="PANTHER" id="PTHR43394">
    <property type="entry name" value="ATP-DEPENDENT PERMEASE MDL1, MITOCHONDRIAL"/>
    <property type="match status" value="1"/>
</dbReference>
<dbReference type="PANTHER" id="PTHR43394:SF1">
    <property type="entry name" value="ATP-BINDING CASSETTE SUB-FAMILY B MEMBER 10, MITOCHONDRIAL"/>
    <property type="match status" value="1"/>
</dbReference>
<comment type="caution">
    <text evidence="12">The sequence shown here is derived from an EMBL/GenBank/DDBJ whole genome shotgun (WGS) entry which is preliminary data.</text>
</comment>
<reference evidence="12 13" key="1">
    <citation type="submission" date="2020-08" db="EMBL/GenBank/DDBJ databases">
        <title>Genomic Encyclopedia of Type Strains, Phase IV (KMG-IV): sequencing the most valuable type-strain genomes for metagenomic binning, comparative biology and taxonomic classification.</title>
        <authorList>
            <person name="Goeker M."/>
        </authorList>
    </citation>
    <scope>NUCLEOTIDE SEQUENCE [LARGE SCALE GENOMIC DNA]</scope>
    <source>
        <strain evidence="12 13">DSM 24448</strain>
    </source>
</reference>
<proteinExistence type="predicted"/>
<sequence>MTETPPPSRAAPDLDAEASGRPGAGAQLSERLSEAGERRTRQKDVRPLLRLWPFAVQHRGHVALSVFWLLMSTAASLGLTVTSRGAIDNGFEAGGAQLNFWFLLLGLNALFLGVASAVRYYFVTRTGERIIADLRTALFGRVLTLDPAFFVRMRTGEVLSRLTTDIQLIDTLMTTSISFALRNLLTMIGGMILLFVVSPKLMGLVLLVLPLLIVPLFLFGRVVRKLTVDSQDRFAEAVGFAGESVDAIETVQAFGREASAIGRFGAAVEAAFGVSLKRIRARAWMTAMIITLMFGGVTLVLWLGAQDVIAGRMTPGALLQFVLLSVFVAGAVGALGESWGDVQKAAGAMQRIDELMRAQPGIRPPAAPKALPKPPVGEVEMRDVNFAYPGRPDLPALRDFTLSVRPGETVALVGPSGAGKSTVFRLLLRFYDPQSGEVRIDGVEASTVDPVDLRSRFAWVSQEAPLFSGSAIENIRFGREDAGVEEVRDVAERAQALTFVEALPEGFDTPLGERARSLSGGQRQRLAIARALIRQAPILLLDEATSALDAENERLVQVALDEAMQARTTLVIAHRLATVLRADRIVVMDEGRVVEVGTHGELVARGGLYARLARLQFRAD</sequence>
<dbReference type="SUPFAM" id="SSF90123">
    <property type="entry name" value="ABC transporter transmembrane region"/>
    <property type="match status" value="1"/>
</dbReference>
<feature type="domain" description="ABC transporter" evidence="10">
    <location>
        <begin position="379"/>
        <end position="615"/>
    </location>
</feature>
<dbReference type="InterPro" id="IPR011918">
    <property type="entry name" value="ABC_MsbA_ATP-bd"/>
</dbReference>
<dbReference type="GO" id="GO:0090374">
    <property type="term" value="P:oligopeptide export from mitochondrion"/>
    <property type="evidence" value="ECO:0007669"/>
    <property type="project" value="TreeGrafter"/>
</dbReference>
<evidence type="ECO:0000313" key="12">
    <source>
        <dbReference type="EMBL" id="MBB5661191.1"/>
    </source>
</evidence>
<feature type="transmembrane region" description="Helical" evidence="9">
    <location>
        <begin position="203"/>
        <end position="223"/>
    </location>
</feature>
<evidence type="ECO:0000256" key="1">
    <source>
        <dbReference type="ARBA" id="ARBA00004651"/>
    </source>
</evidence>
<dbReference type="Pfam" id="PF00005">
    <property type="entry name" value="ABC_tran"/>
    <property type="match status" value="1"/>
</dbReference>
<feature type="transmembrane region" description="Helical" evidence="9">
    <location>
        <begin position="179"/>
        <end position="197"/>
    </location>
</feature>
<dbReference type="PROSITE" id="PS50893">
    <property type="entry name" value="ABC_TRANSPORTER_2"/>
    <property type="match status" value="1"/>
</dbReference>
<evidence type="ECO:0000256" key="2">
    <source>
        <dbReference type="ARBA" id="ARBA00022692"/>
    </source>
</evidence>
<evidence type="ECO:0000256" key="5">
    <source>
        <dbReference type="ARBA" id="ARBA00022989"/>
    </source>
</evidence>
<feature type="domain" description="ABC transmembrane type-1" evidence="11">
    <location>
        <begin position="63"/>
        <end position="344"/>
    </location>
</feature>
<evidence type="ECO:0000256" key="7">
    <source>
        <dbReference type="ARBA" id="ARBA00024725"/>
    </source>
</evidence>
<dbReference type="InterPro" id="IPR011527">
    <property type="entry name" value="ABC1_TM_dom"/>
</dbReference>
<dbReference type="Pfam" id="PF00664">
    <property type="entry name" value="ABC_membrane"/>
    <property type="match status" value="1"/>
</dbReference>
<dbReference type="InterPro" id="IPR036640">
    <property type="entry name" value="ABC1_TM_sf"/>
</dbReference>
<keyword evidence="2 9" id="KW-0812">Transmembrane</keyword>
<feature type="transmembrane region" description="Helical" evidence="9">
    <location>
        <begin position="317"/>
        <end position="335"/>
    </location>
</feature>
<feature type="transmembrane region" description="Helical" evidence="9">
    <location>
        <begin position="100"/>
        <end position="122"/>
    </location>
</feature>